<reference evidence="1" key="1">
    <citation type="submission" date="2014-11" db="EMBL/GenBank/DDBJ databases">
        <authorList>
            <person name="Amaro Gonzalez C."/>
        </authorList>
    </citation>
    <scope>NUCLEOTIDE SEQUENCE</scope>
</reference>
<reference evidence="1" key="2">
    <citation type="journal article" date="2015" name="Fish Shellfish Immunol.">
        <title>Early steps in the European eel (Anguilla anguilla)-Vibrio vulnificus interaction in the gills: Role of the RtxA13 toxin.</title>
        <authorList>
            <person name="Callol A."/>
            <person name="Pajuelo D."/>
            <person name="Ebbesson L."/>
            <person name="Teles M."/>
            <person name="MacKenzie S."/>
            <person name="Amaro C."/>
        </authorList>
    </citation>
    <scope>NUCLEOTIDE SEQUENCE</scope>
</reference>
<proteinExistence type="predicted"/>
<dbReference type="EMBL" id="GBXM01063330">
    <property type="protein sequence ID" value="JAH45247.1"/>
    <property type="molecule type" value="Transcribed_RNA"/>
</dbReference>
<accession>A0A0E9SVJ1</accession>
<sequence length="45" mass="4853">MLPHDFHLFDGSCGSGWSKVVCASYGTKKQSHPNYIPTISQLGAS</sequence>
<dbReference type="AlphaFoldDB" id="A0A0E9SVJ1"/>
<name>A0A0E9SVJ1_ANGAN</name>
<organism evidence="1">
    <name type="scientific">Anguilla anguilla</name>
    <name type="common">European freshwater eel</name>
    <name type="synonym">Muraena anguilla</name>
    <dbReference type="NCBI Taxonomy" id="7936"/>
    <lineage>
        <taxon>Eukaryota</taxon>
        <taxon>Metazoa</taxon>
        <taxon>Chordata</taxon>
        <taxon>Craniata</taxon>
        <taxon>Vertebrata</taxon>
        <taxon>Euteleostomi</taxon>
        <taxon>Actinopterygii</taxon>
        <taxon>Neopterygii</taxon>
        <taxon>Teleostei</taxon>
        <taxon>Anguilliformes</taxon>
        <taxon>Anguillidae</taxon>
        <taxon>Anguilla</taxon>
    </lineage>
</organism>
<protein>
    <submittedName>
        <fullName evidence="1">Uncharacterized protein</fullName>
    </submittedName>
</protein>
<evidence type="ECO:0000313" key="1">
    <source>
        <dbReference type="EMBL" id="JAH45247.1"/>
    </source>
</evidence>